<dbReference type="EMBL" id="JAWXYC010000003">
    <property type="protein sequence ID" value="MDX5951478.1"/>
    <property type="molecule type" value="Genomic_DNA"/>
</dbReference>
<protein>
    <submittedName>
        <fullName evidence="1">Uncharacterized protein</fullName>
    </submittedName>
</protein>
<dbReference type="Proteomes" id="UP001277471">
    <property type="component" value="Unassembled WGS sequence"/>
</dbReference>
<name>A0ABU4P175_AZOBR</name>
<comment type="caution">
    <text evidence="1">The sequence shown here is derived from an EMBL/GenBank/DDBJ whole genome shotgun (WGS) entry which is preliminary data.</text>
</comment>
<sequence length="124" mass="13923">MTDQANEAEFPKVLPANMERLQKSKEGYRAGQFEKGRRAGADWAQENAEYCHLRAIAMLDEVDFYTMADVAMAGLKDEPGDYIDGNDIRNFWCDHVETGNPSEPFVVGFVKGVVDVFRAVENAK</sequence>
<reference evidence="1 2" key="1">
    <citation type="submission" date="2023-11" db="EMBL/GenBank/DDBJ databases">
        <title>MicrobeMod: A computational toolkit for identifying prokaryotic methylation and restriction-modification with nanopore sequencing.</title>
        <authorList>
            <person name="Crits-Christoph A."/>
            <person name="Kang S.C."/>
            <person name="Lee H."/>
            <person name="Ostrov N."/>
        </authorList>
    </citation>
    <scope>NUCLEOTIDE SEQUENCE [LARGE SCALE GENOMIC DNA]</scope>
    <source>
        <strain evidence="1 2">ATCC 29145</strain>
    </source>
</reference>
<dbReference type="GeneID" id="56452938"/>
<accession>A0ABU4P175</accession>
<organism evidence="1 2">
    <name type="scientific">Azospirillum brasilense</name>
    <dbReference type="NCBI Taxonomy" id="192"/>
    <lineage>
        <taxon>Bacteria</taxon>
        <taxon>Pseudomonadati</taxon>
        <taxon>Pseudomonadota</taxon>
        <taxon>Alphaproteobacteria</taxon>
        <taxon>Rhodospirillales</taxon>
        <taxon>Azospirillaceae</taxon>
        <taxon>Azospirillum</taxon>
    </lineage>
</organism>
<evidence type="ECO:0000313" key="1">
    <source>
        <dbReference type="EMBL" id="MDX5951478.1"/>
    </source>
</evidence>
<keyword evidence="2" id="KW-1185">Reference proteome</keyword>
<gene>
    <name evidence="1" type="ORF">SIM66_09770</name>
</gene>
<evidence type="ECO:0000313" key="2">
    <source>
        <dbReference type="Proteomes" id="UP001277471"/>
    </source>
</evidence>
<dbReference type="RefSeq" id="WP_137165205.1">
    <property type="nucleotide sequence ID" value="NZ_CP012915.1"/>
</dbReference>
<proteinExistence type="predicted"/>